<proteinExistence type="predicted"/>
<dbReference type="Proteomes" id="UP000027987">
    <property type="component" value="Chromosome"/>
</dbReference>
<evidence type="ECO:0000313" key="2">
    <source>
        <dbReference type="EMBL" id="AIF47133.1"/>
    </source>
</evidence>
<evidence type="ECO:0000313" key="3">
    <source>
        <dbReference type="Proteomes" id="UP000027987"/>
    </source>
</evidence>
<feature type="domain" description="DUF302" evidence="1">
    <location>
        <begin position="40"/>
        <end position="102"/>
    </location>
</feature>
<keyword evidence="3" id="KW-1185">Reference proteome</keyword>
<dbReference type="KEGG" id="dja:HY57_07525"/>
<gene>
    <name evidence="2" type="ORF">HY57_07525</name>
</gene>
<organism evidence="2 3">
    <name type="scientific">Dyella japonica A8</name>
    <dbReference type="NCBI Taxonomy" id="1217721"/>
    <lineage>
        <taxon>Bacteria</taxon>
        <taxon>Pseudomonadati</taxon>
        <taxon>Pseudomonadota</taxon>
        <taxon>Gammaproteobacteria</taxon>
        <taxon>Lysobacterales</taxon>
        <taxon>Rhodanobacteraceae</taxon>
        <taxon>Dyella</taxon>
    </lineage>
</organism>
<dbReference type="CDD" id="cd14797">
    <property type="entry name" value="DUF302"/>
    <property type="match status" value="1"/>
</dbReference>
<dbReference type="OrthoDB" id="9799367at2"/>
<evidence type="ECO:0000259" key="1">
    <source>
        <dbReference type="Pfam" id="PF03625"/>
    </source>
</evidence>
<dbReference type="InterPro" id="IPR005180">
    <property type="entry name" value="DUF302"/>
</dbReference>
<dbReference type="SUPFAM" id="SSF103247">
    <property type="entry name" value="TT1751-like"/>
    <property type="match status" value="1"/>
</dbReference>
<dbReference type="InterPro" id="IPR035923">
    <property type="entry name" value="TT1751-like_sf"/>
</dbReference>
<dbReference type="Gene3D" id="3.30.310.70">
    <property type="entry name" value="TT1751-like domain"/>
    <property type="match status" value="1"/>
</dbReference>
<name>A0A075K4N8_9GAMM</name>
<sequence length="132" mass="14059">MSSPTRNGIMQFPSAFDVATTIDRLRQALESHGVTVFAHIDFSGDAARAGLAMRTEQMLIFGNPKAGTPLMQQESLAGLDLPLKALVWDDGQGATWVACNAPEYIIARHGLPDAMAANLAGPLPLLKQASSR</sequence>
<dbReference type="AlphaFoldDB" id="A0A075K4N8"/>
<dbReference type="Pfam" id="PF03625">
    <property type="entry name" value="DUF302"/>
    <property type="match status" value="1"/>
</dbReference>
<dbReference type="PANTHER" id="PTHR38342:SF2">
    <property type="entry name" value="INNER MEMBRANE OR EXPORTED"/>
    <property type="match status" value="1"/>
</dbReference>
<reference evidence="2 3" key="1">
    <citation type="submission" date="2014-07" db="EMBL/GenBank/DDBJ databases">
        <title>Complete Genome Sequence of Dyella japonica Strain A8 Isolated from Malaysian Tropical Soil.</title>
        <authorList>
            <person name="Hui R.K.H."/>
            <person name="Chen J.-W."/>
            <person name="Chan K.-G."/>
            <person name="Leung F.C.C."/>
        </authorList>
    </citation>
    <scope>NUCLEOTIDE SEQUENCE [LARGE SCALE GENOMIC DNA]</scope>
    <source>
        <strain evidence="2 3">A8</strain>
    </source>
</reference>
<dbReference type="HOGENOM" id="CLU_116237_3_0_6"/>
<dbReference type="PATRIC" id="fig|1217721.7.peg.1566"/>
<dbReference type="EMBL" id="CP008884">
    <property type="protein sequence ID" value="AIF47133.1"/>
    <property type="molecule type" value="Genomic_DNA"/>
</dbReference>
<accession>A0A075K4N8</accession>
<dbReference type="PANTHER" id="PTHR38342">
    <property type="entry name" value="SLR5037 PROTEIN"/>
    <property type="match status" value="1"/>
</dbReference>
<protein>
    <recommendedName>
        <fullName evidence="1">DUF302 domain-containing protein</fullName>
    </recommendedName>
</protein>